<accession>A0A921UBZ6</accession>
<gene>
    <name evidence="1" type="ORF">BDA96_06G016100</name>
</gene>
<organism evidence="1 2">
    <name type="scientific">Sorghum bicolor</name>
    <name type="common">Sorghum</name>
    <name type="synonym">Sorghum vulgare</name>
    <dbReference type="NCBI Taxonomy" id="4558"/>
    <lineage>
        <taxon>Eukaryota</taxon>
        <taxon>Viridiplantae</taxon>
        <taxon>Streptophyta</taxon>
        <taxon>Embryophyta</taxon>
        <taxon>Tracheophyta</taxon>
        <taxon>Spermatophyta</taxon>
        <taxon>Magnoliopsida</taxon>
        <taxon>Liliopsida</taxon>
        <taxon>Poales</taxon>
        <taxon>Poaceae</taxon>
        <taxon>PACMAD clade</taxon>
        <taxon>Panicoideae</taxon>
        <taxon>Andropogonodae</taxon>
        <taxon>Andropogoneae</taxon>
        <taxon>Sorghinae</taxon>
        <taxon>Sorghum</taxon>
    </lineage>
</organism>
<dbReference type="Proteomes" id="UP000807115">
    <property type="component" value="Chromosome 6"/>
</dbReference>
<proteinExistence type="predicted"/>
<dbReference type="EMBL" id="CM027685">
    <property type="protein sequence ID" value="KAG0524981.1"/>
    <property type="molecule type" value="Genomic_DNA"/>
</dbReference>
<reference evidence="1" key="2">
    <citation type="submission" date="2020-10" db="EMBL/GenBank/DDBJ databases">
        <authorList>
            <person name="Cooper E.A."/>
            <person name="Brenton Z.W."/>
            <person name="Flinn B.S."/>
            <person name="Jenkins J."/>
            <person name="Shu S."/>
            <person name="Flowers D."/>
            <person name="Luo F."/>
            <person name="Wang Y."/>
            <person name="Xia P."/>
            <person name="Barry K."/>
            <person name="Daum C."/>
            <person name="Lipzen A."/>
            <person name="Yoshinaga Y."/>
            <person name="Schmutz J."/>
            <person name="Saski C."/>
            <person name="Vermerris W."/>
            <person name="Kresovich S."/>
        </authorList>
    </citation>
    <scope>NUCLEOTIDE SEQUENCE</scope>
</reference>
<dbReference type="AlphaFoldDB" id="A0A921UBZ6"/>
<name>A0A921UBZ6_SORBI</name>
<evidence type="ECO:0000313" key="2">
    <source>
        <dbReference type="Proteomes" id="UP000807115"/>
    </source>
</evidence>
<evidence type="ECO:0000313" key="1">
    <source>
        <dbReference type="EMBL" id="KAG0524981.1"/>
    </source>
</evidence>
<reference evidence="1" key="1">
    <citation type="journal article" date="2019" name="BMC Genomics">
        <title>A new reference genome for Sorghum bicolor reveals high levels of sequence similarity between sweet and grain genotypes: implications for the genetics of sugar metabolism.</title>
        <authorList>
            <person name="Cooper E.A."/>
            <person name="Brenton Z.W."/>
            <person name="Flinn B.S."/>
            <person name="Jenkins J."/>
            <person name="Shu S."/>
            <person name="Flowers D."/>
            <person name="Luo F."/>
            <person name="Wang Y."/>
            <person name="Xia P."/>
            <person name="Barry K."/>
            <person name="Daum C."/>
            <person name="Lipzen A."/>
            <person name="Yoshinaga Y."/>
            <person name="Schmutz J."/>
            <person name="Saski C."/>
            <person name="Vermerris W."/>
            <person name="Kresovich S."/>
        </authorList>
    </citation>
    <scope>NUCLEOTIDE SEQUENCE</scope>
</reference>
<sequence length="84" mass="9322">MNPPEATGYNYDGTGGGVWACNPPSGALQYLQSRLERGLSSPEDLSHSLFPYIPCCDDDNFHEELVLTFNFSFLDCIKGSDRMI</sequence>
<protein>
    <submittedName>
        <fullName evidence="1">Uncharacterized protein</fullName>
    </submittedName>
</protein>
<comment type="caution">
    <text evidence="1">The sequence shown here is derived from an EMBL/GenBank/DDBJ whole genome shotgun (WGS) entry which is preliminary data.</text>
</comment>